<name>A0A9X2IBL2_9GAMM</name>
<dbReference type="Proteomes" id="UP001139721">
    <property type="component" value="Unassembled WGS sequence"/>
</dbReference>
<dbReference type="PANTHER" id="PTHR24305">
    <property type="entry name" value="CYTOCHROME P450"/>
    <property type="match status" value="1"/>
</dbReference>
<dbReference type="InterPro" id="IPR036396">
    <property type="entry name" value="Cyt_P450_sf"/>
</dbReference>
<dbReference type="Pfam" id="PF00067">
    <property type="entry name" value="p450"/>
    <property type="match status" value="1"/>
</dbReference>
<dbReference type="GO" id="GO:0005506">
    <property type="term" value="F:iron ion binding"/>
    <property type="evidence" value="ECO:0007669"/>
    <property type="project" value="InterPro"/>
</dbReference>
<accession>A0A9X2IBL2</accession>
<proteinExistence type="inferred from homology"/>
<evidence type="ECO:0000313" key="2">
    <source>
        <dbReference type="EMBL" id="MCL9684351.1"/>
    </source>
</evidence>
<protein>
    <submittedName>
        <fullName evidence="2">Cytochrome P450</fullName>
    </submittedName>
</protein>
<dbReference type="GO" id="GO:0020037">
    <property type="term" value="F:heme binding"/>
    <property type="evidence" value="ECO:0007669"/>
    <property type="project" value="InterPro"/>
</dbReference>
<dbReference type="PANTHER" id="PTHR24305:SF166">
    <property type="entry name" value="CYTOCHROME P450 12A4, MITOCHONDRIAL-RELATED"/>
    <property type="match status" value="1"/>
</dbReference>
<dbReference type="EMBL" id="JAJKBJ010000010">
    <property type="protein sequence ID" value="MCL9684351.1"/>
    <property type="molecule type" value="Genomic_DNA"/>
</dbReference>
<sequence length="616" mass="69473">MTLTVLFVMGAILLVLNYQLRQRAMTAKITSPSSVDYLTLIKDLTMLKTNSPSAKLALQSHFMTFISELATRSLDKQHSGIGYFRLPNTTQVFVLSNKTAIQRLYARNNEKKFGQKQFFNRLAVILGQDNLMSSNLGSNTHGMIRSAILLRNESFRPQVAKVVADFFQEYEAQQKTQGKTLSEVMDKLSRRVLLATYFGQDIINPFETLYSSKLTKELIDCLFSLEPIRQEEEKNLFLLRNRIFELGCRLIFSTKAITSQLMQEQSWLNYLLTVRVIQNPEIKSQLEQLGITSSKLSAEQAELLLKYAIAHEDDSPLSALIRDVVNESLFIPLLGFDATATVLITALRIAVQDKRIYSIVKKEIQQKIAAGELFELHSPWDSHNFSYTEAVLLEALRLSPPAPIVPEIINETITLDIDGTFLTLPAGALVFIPMQSLHTHSFHFPDLTLSKEGQEALGKTTMSAKDIFPERWGPKDSNGNVYNSNFFTEEGILNRPGTLEKPGGLLSFKTGARRCPGLRIAMTEVLSLFRMLASYKFKLSGEELLELRFNYETPLQRNGGLGLLKISPRKKLTLDAPPLTRISDQEVHQQSGLTFFNEQPISTHKEQAELTNLQLG</sequence>
<evidence type="ECO:0000313" key="3">
    <source>
        <dbReference type="Proteomes" id="UP001139721"/>
    </source>
</evidence>
<keyword evidence="3" id="KW-1185">Reference proteome</keyword>
<reference evidence="2" key="1">
    <citation type="submission" date="2021-11" db="EMBL/GenBank/DDBJ databases">
        <title>Legionella maioricencis sp. nov., a new species isolated from hot water samples in Mallorca.</title>
        <authorList>
            <person name="Crespi S."/>
            <person name="Drasar V."/>
            <person name="Salva-Serra F."/>
            <person name="Jaen-Luchoro D."/>
            <person name="Pineiro-Iglesias B."/>
            <person name="Aliaga F."/>
            <person name="Fernandez-Juarez V."/>
            <person name="Coll G."/>
            <person name="Moore E.R.B."/>
            <person name="Bennasar-Figueras A."/>
        </authorList>
    </citation>
    <scope>NUCLEOTIDE SEQUENCE</scope>
    <source>
        <strain evidence="2">HCPI-6</strain>
    </source>
</reference>
<dbReference type="GO" id="GO:0004497">
    <property type="term" value="F:monooxygenase activity"/>
    <property type="evidence" value="ECO:0007669"/>
    <property type="project" value="InterPro"/>
</dbReference>
<evidence type="ECO:0000256" key="1">
    <source>
        <dbReference type="ARBA" id="ARBA00010617"/>
    </source>
</evidence>
<comment type="caution">
    <text evidence="2">The sequence shown here is derived from an EMBL/GenBank/DDBJ whole genome shotgun (WGS) entry which is preliminary data.</text>
</comment>
<dbReference type="Gene3D" id="1.10.630.10">
    <property type="entry name" value="Cytochrome P450"/>
    <property type="match status" value="1"/>
</dbReference>
<dbReference type="SUPFAM" id="SSF48264">
    <property type="entry name" value="Cytochrome P450"/>
    <property type="match status" value="1"/>
</dbReference>
<organism evidence="2 3">
    <name type="scientific">Legionella maioricensis</name>
    <dbReference type="NCBI Taxonomy" id="2896528"/>
    <lineage>
        <taxon>Bacteria</taxon>
        <taxon>Pseudomonadati</taxon>
        <taxon>Pseudomonadota</taxon>
        <taxon>Gammaproteobacteria</taxon>
        <taxon>Legionellales</taxon>
        <taxon>Legionellaceae</taxon>
        <taxon>Legionella</taxon>
    </lineage>
</organism>
<dbReference type="GO" id="GO:0016705">
    <property type="term" value="F:oxidoreductase activity, acting on paired donors, with incorporation or reduction of molecular oxygen"/>
    <property type="evidence" value="ECO:0007669"/>
    <property type="project" value="InterPro"/>
</dbReference>
<dbReference type="CDD" id="cd00302">
    <property type="entry name" value="cytochrome_P450"/>
    <property type="match status" value="1"/>
</dbReference>
<gene>
    <name evidence="2" type="ORF">LOX96_09620</name>
</gene>
<dbReference type="InterPro" id="IPR050121">
    <property type="entry name" value="Cytochrome_P450_monoxygenase"/>
</dbReference>
<comment type="similarity">
    <text evidence="1">Belongs to the cytochrome P450 family.</text>
</comment>
<dbReference type="AlphaFoldDB" id="A0A9X2IBL2"/>
<dbReference type="InterPro" id="IPR001128">
    <property type="entry name" value="Cyt_P450"/>
</dbReference>
<dbReference type="RefSeq" id="WP_250424041.1">
    <property type="nucleotide sequence ID" value="NZ_JAJKBJ010000010.1"/>
</dbReference>